<accession>A0AAV8V454</accession>
<dbReference type="Proteomes" id="UP001157974">
    <property type="component" value="Unassembled WGS sequence"/>
</dbReference>
<dbReference type="InterPro" id="IPR020892">
    <property type="entry name" value="Cyclophilin-type_PPIase_CS"/>
</dbReference>
<evidence type="ECO:0000313" key="6">
    <source>
        <dbReference type="Proteomes" id="UP001157974"/>
    </source>
</evidence>
<dbReference type="GO" id="GO:0003755">
    <property type="term" value="F:peptidyl-prolyl cis-trans isomerase activity"/>
    <property type="evidence" value="ECO:0007669"/>
    <property type="project" value="InterPro"/>
</dbReference>
<sequence>MSNIYVQEPPTSGKVVIRTSGGDVEVELWSKEAPKACRNFLQLSLEGYYEGSIFHRVIKDFLVQTGDPTGEGTGGESVYGEPFPNEIHSRLKFRSRGLLAMASEENEGNRSQFFITLGPCDWLDGQNTIFGRVVGDTIFNLVRFADLEVDAHDRPLFPPKVKKIEILSNPFDDVLPRVTISKSTEAEKRAVPRAAVKNRTLLSFADDEDEEESDEEDEDDSSKRKPVLVHPSVAQATQQDPVAAVEPVKKQIDSEKTGKRSFIVDDSSDDDDDSGPEPEDRRANKSANDQGSDGDQQAVEAREEYKRIRDELVRKKRSAKASLTSRKEDAQRLKQEEEFLSPLEARRAKYLHKRRVAEAGGREKKTLEKLKTFRGSFLGGGKPEKGEADEETEGNENNKSEWMRHELVFPRDVHNQEDGYVVQDPLEGKRGKHGERIKKRSDDGFSPSEKKRKL</sequence>
<comment type="caution">
    <text evidence="5">The sequence shown here is derived from an EMBL/GenBank/DDBJ whole genome shotgun (WGS) entry which is preliminary data.</text>
</comment>
<feature type="compositionally biased region" description="Basic residues" evidence="3">
    <location>
        <begin position="430"/>
        <end position="439"/>
    </location>
</feature>
<feature type="compositionally biased region" description="Basic and acidic residues" evidence="3">
    <location>
        <begin position="247"/>
        <end position="258"/>
    </location>
</feature>
<protein>
    <recommendedName>
        <fullName evidence="4">PPIase cyclophilin-type domain-containing protein</fullName>
    </recommendedName>
</protein>
<dbReference type="PANTHER" id="PTHR45625:SF6">
    <property type="entry name" value="SPLICEOSOME-ASSOCIATED PROTEIN CWC27 HOMOLOG"/>
    <property type="match status" value="1"/>
</dbReference>
<evidence type="ECO:0000256" key="3">
    <source>
        <dbReference type="SAM" id="MobiDB-lite"/>
    </source>
</evidence>
<dbReference type="CDD" id="cd01925">
    <property type="entry name" value="cyclophilin_CeCYP16-like"/>
    <property type="match status" value="1"/>
</dbReference>
<feature type="region of interest" description="Disordered" evidence="3">
    <location>
        <begin position="374"/>
        <end position="454"/>
    </location>
</feature>
<evidence type="ECO:0000259" key="4">
    <source>
        <dbReference type="PROSITE" id="PS50072"/>
    </source>
</evidence>
<dbReference type="PRINTS" id="PR00153">
    <property type="entry name" value="CSAPPISMRASE"/>
</dbReference>
<feature type="compositionally biased region" description="Acidic residues" evidence="3">
    <location>
        <begin position="205"/>
        <end position="220"/>
    </location>
</feature>
<dbReference type="EMBL" id="JAMWBK010000002">
    <property type="protein sequence ID" value="KAJ8907826.1"/>
    <property type="molecule type" value="Genomic_DNA"/>
</dbReference>
<evidence type="ECO:0000256" key="2">
    <source>
        <dbReference type="ARBA" id="ARBA00023242"/>
    </source>
</evidence>
<dbReference type="GO" id="GO:0006457">
    <property type="term" value="P:protein folding"/>
    <property type="evidence" value="ECO:0007669"/>
    <property type="project" value="InterPro"/>
</dbReference>
<organism evidence="5 6">
    <name type="scientific">Rhodosorus marinus</name>
    <dbReference type="NCBI Taxonomy" id="101924"/>
    <lineage>
        <taxon>Eukaryota</taxon>
        <taxon>Rhodophyta</taxon>
        <taxon>Stylonematophyceae</taxon>
        <taxon>Stylonematales</taxon>
        <taxon>Stylonemataceae</taxon>
        <taxon>Rhodosorus</taxon>
    </lineage>
</organism>
<dbReference type="Gene3D" id="2.40.100.10">
    <property type="entry name" value="Cyclophilin-like"/>
    <property type="match status" value="1"/>
</dbReference>
<feature type="region of interest" description="Disordered" evidence="3">
    <location>
        <begin position="201"/>
        <end position="339"/>
    </location>
</feature>
<gene>
    <name evidence="5" type="ORF">NDN08_007930</name>
</gene>
<feature type="compositionally biased region" description="Basic and acidic residues" evidence="3">
    <location>
        <begin position="300"/>
        <end position="313"/>
    </location>
</feature>
<evidence type="ECO:0000313" key="5">
    <source>
        <dbReference type="EMBL" id="KAJ8907826.1"/>
    </source>
</evidence>
<feature type="compositionally biased region" description="Basic and acidic residues" evidence="3">
    <location>
        <begin position="396"/>
        <end position="417"/>
    </location>
</feature>
<dbReference type="PROSITE" id="PS50072">
    <property type="entry name" value="CSA_PPIASE_2"/>
    <property type="match status" value="1"/>
</dbReference>
<dbReference type="InterPro" id="IPR044666">
    <property type="entry name" value="Cyclophilin_A-like"/>
</dbReference>
<dbReference type="PROSITE" id="PS00170">
    <property type="entry name" value="CSA_PPIASE_1"/>
    <property type="match status" value="1"/>
</dbReference>
<dbReference type="FunFam" id="2.40.100.10:FF:000007">
    <property type="entry name" value="Peptidyl-prolyl cis-trans isomerase CWC27 homolog"/>
    <property type="match status" value="1"/>
</dbReference>
<name>A0AAV8V454_9RHOD</name>
<reference evidence="5 6" key="1">
    <citation type="journal article" date="2023" name="Nat. Commun.">
        <title>Origin of minicircular mitochondrial genomes in red algae.</title>
        <authorList>
            <person name="Lee Y."/>
            <person name="Cho C.H."/>
            <person name="Lee Y.M."/>
            <person name="Park S.I."/>
            <person name="Yang J.H."/>
            <person name="West J.A."/>
            <person name="Bhattacharya D."/>
            <person name="Yoon H.S."/>
        </authorList>
    </citation>
    <scope>NUCLEOTIDE SEQUENCE [LARGE SCALE GENOMIC DNA]</scope>
    <source>
        <strain evidence="5 6">CCMP1338</strain>
        <tissue evidence="5">Whole cell</tissue>
    </source>
</reference>
<dbReference type="GO" id="GO:0071013">
    <property type="term" value="C:catalytic step 2 spliceosome"/>
    <property type="evidence" value="ECO:0007669"/>
    <property type="project" value="TreeGrafter"/>
</dbReference>
<proteinExistence type="predicted"/>
<dbReference type="AlphaFoldDB" id="A0AAV8V454"/>
<evidence type="ECO:0000256" key="1">
    <source>
        <dbReference type="ARBA" id="ARBA00004123"/>
    </source>
</evidence>
<keyword evidence="6" id="KW-1185">Reference proteome</keyword>
<feature type="compositionally biased region" description="Acidic residues" evidence="3">
    <location>
        <begin position="266"/>
        <end position="277"/>
    </location>
</feature>
<dbReference type="PANTHER" id="PTHR45625">
    <property type="entry name" value="PEPTIDYL-PROLYL CIS-TRANS ISOMERASE-RELATED"/>
    <property type="match status" value="1"/>
</dbReference>
<dbReference type="InterPro" id="IPR002130">
    <property type="entry name" value="Cyclophilin-type_PPIase_dom"/>
</dbReference>
<feature type="compositionally biased region" description="Basic and acidic residues" evidence="3">
    <location>
        <begin position="325"/>
        <end position="337"/>
    </location>
</feature>
<keyword evidence="2" id="KW-0539">Nucleus</keyword>
<feature type="compositionally biased region" description="Polar residues" evidence="3">
    <location>
        <begin position="285"/>
        <end position="295"/>
    </location>
</feature>
<feature type="domain" description="PPIase cyclophilin-type" evidence="4">
    <location>
        <begin position="22"/>
        <end position="166"/>
    </location>
</feature>
<dbReference type="SUPFAM" id="SSF50891">
    <property type="entry name" value="Cyclophilin-like"/>
    <property type="match status" value="1"/>
</dbReference>
<dbReference type="Pfam" id="PF00160">
    <property type="entry name" value="Pro_isomerase"/>
    <property type="match status" value="1"/>
</dbReference>
<comment type="subcellular location">
    <subcellularLocation>
        <location evidence="1">Nucleus</location>
    </subcellularLocation>
</comment>
<dbReference type="InterPro" id="IPR029000">
    <property type="entry name" value="Cyclophilin-like_dom_sf"/>
</dbReference>